<proteinExistence type="inferred from homology"/>
<evidence type="ECO:0000256" key="2">
    <source>
        <dbReference type="SAM" id="Phobius"/>
    </source>
</evidence>
<evidence type="ECO:0000313" key="6">
    <source>
        <dbReference type="Proteomes" id="UP001152803"/>
    </source>
</evidence>
<dbReference type="PANTHER" id="PTHR10334">
    <property type="entry name" value="CYSTEINE-RICH SECRETORY PROTEIN-RELATED"/>
    <property type="match status" value="1"/>
</dbReference>
<evidence type="ECO:0000313" key="5">
    <source>
        <dbReference type="EMBL" id="KAJ8269286.1"/>
    </source>
</evidence>
<reference evidence="5" key="1">
    <citation type="journal article" date="2023" name="Science">
        <title>Genome structures resolve the early diversification of teleost fishes.</title>
        <authorList>
            <person name="Parey E."/>
            <person name="Louis A."/>
            <person name="Montfort J."/>
            <person name="Bouchez O."/>
            <person name="Roques C."/>
            <person name="Iampietro C."/>
            <person name="Lluch J."/>
            <person name="Castinel A."/>
            <person name="Donnadieu C."/>
            <person name="Desvignes T."/>
            <person name="Floi Bucao C."/>
            <person name="Jouanno E."/>
            <person name="Wen M."/>
            <person name="Mejri S."/>
            <person name="Dirks R."/>
            <person name="Jansen H."/>
            <person name="Henkel C."/>
            <person name="Chen W.J."/>
            <person name="Zahm M."/>
            <person name="Cabau C."/>
            <person name="Klopp C."/>
            <person name="Thompson A.W."/>
            <person name="Robinson-Rechavi M."/>
            <person name="Braasch I."/>
            <person name="Lecointre G."/>
            <person name="Bobe J."/>
            <person name="Postlethwait J.H."/>
            <person name="Berthelot C."/>
            <person name="Roest Crollius H."/>
            <person name="Guiguen Y."/>
        </authorList>
    </citation>
    <scope>NUCLEOTIDE SEQUENCE</scope>
    <source>
        <strain evidence="5">Concon-B</strain>
    </source>
</reference>
<dbReference type="PRINTS" id="PR00838">
    <property type="entry name" value="V5ALLERGEN"/>
</dbReference>
<keyword evidence="3" id="KW-0732">Signal</keyword>
<feature type="chain" id="PRO_5040409589" description="SCP domain-containing protein" evidence="3">
    <location>
        <begin position="17"/>
        <end position="266"/>
    </location>
</feature>
<name>A0A9Q1DGQ4_CONCO</name>
<dbReference type="SMART" id="SM00198">
    <property type="entry name" value="SCP"/>
    <property type="match status" value="1"/>
</dbReference>
<evidence type="ECO:0000256" key="3">
    <source>
        <dbReference type="SAM" id="SignalP"/>
    </source>
</evidence>
<evidence type="ECO:0000256" key="1">
    <source>
        <dbReference type="ARBA" id="ARBA00009923"/>
    </source>
</evidence>
<comment type="similarity">
    <text evidence="1">Belongs to the CRISP family.</text>
</comment>
<keyword evidence="6" id="KW-1185">Reference proteome</keyword>
<evidence type="ECO:0000259" key="4">
    <source>
        <dbReference type="SMART" id="SM00198"/>
    </source>
</evidence>
<dbReference type="InterPro" id="IPR002413">
    <property type="entry name" value="V5_allergen-like"/>
</dbReference>
<organism evidence="5 6">
    <name type="scientific">Conger conger</name>
    <name type="common">Conger eel</name>
    <name type="synonym">Muraena conger</name>
    <dbReference type="NCBI Taxonomy" id="82655"/>
    <lineage>
        <taxon>Eukaryota</taxon>
        <taxon>Metazoa</taxon>
        <taxon>Chordata</taxon>
        <taxon>Craniata</taxon>
        <taxon>Vertebrata</taxon>
        <taxon>Euteleostomi</taxon>
        <taxon>Actinopterygii</taxon>
        <taxon>Neopterygii</taxon>
        <taxon>Teleostei</taxon>
        <taxon>Anguilliformes</taxon>
        <taxon>Congridae</taxon>
        <taxon>Conger</taxon>
    </lineage>
</organism>
<feature type="domain" description="SCP" evidence="4">
    <location>
        <begin position="36"/>
        <end position="183"/>
    </location>
</feature>
<dbReference type="InterPro" id="IPR014044">
    <property type="entry name" value="CAP_dom"/>
</dbReference>
<dbReference type="Pfam" id="PF00188">
    <property type="entry name" value="CAP"/>
    <property type="match status" value="1"/>
</dbReference>
<sequence length="266" mass="30288">MGQSLRWLLWYAAVVGSTVNTQQTEDTHLPEITDQRFISQCADAHNKYRSNVMPTASNMFYMTWDEALAITARAWARHCQFSHNPRLKTPREVHPTFNSVGENIWRGSTFTVEAAMKLWHDEVADYNHDSNNCRTNRQCGHYKQVVWATSYKVGCAVHACPDGVNNRRALFVCNYGDAGNYVGFHPFKTGQSCSECGGGTCQNKLCRDAERDKLKRYDWAPDWDPEAGTSDAYYLAVLITRPLSVLLMFIGVYGLQILYPNLFAYE</sequence>
<protein>
    <recommendedName>
        <fullName evidence="4">SCP domain-containing protein</fullName>
    </recommendedName>
</protein>
<dbReference type="AlphaFoldDB" id="A0A9Q1DGQ4"/>
<dbReference type="EMBL" id="JAFJMO010000008">
    <property type="protein sequence ID" value="KAJ8269286.1"/>
    <property type="molecule type" value="Genomic_DNA"/>
</dbReference>
<dbReference type="OrthoDB" id="43654at2759"/>
<comment type="caution">
    <text evidence="5">The sequence shown here is derived from an EMBL/GenBank/DDBJ whole genome shotgun (WGS) entry which is preliminary data.</text>
</comment>
<dbReference type="SUPFAM" id="SSF55797">
    <property type="entry name" value="PR-1-like"/>
    <property type="match status" value="1"/>
</dbReference>
<dbReference type="InterPro" id="IPR035940">
    <property type="entry name" value="CAP_sf"/>
</dbReference>
<dbReference type="PRINTS" id="PR00837">
    <property type="entry name" value="V5TPXLIKE"/>
</dbReference>
<keyword evidence="2" id="KW-1133">Transmembrane helix</keyword>
<keyword evidence="2" id="KW-0472">Membrane</keyword>
<dbReference type="Proteomes" id="UP001152803">
    <property type="component" value="Unassembled WGS sequence"/>
</dbReference>
<dbReference type="Gene3D" id="3.40.33.10">
    <property type="entry name" value="CAP"/>
    <property type="match status" value="1"/>
</dbReference>
<keyword evidence="2" id="KW-0812">Transmembrane</keyword>
<feature type="transmembrane region" description="Helical" evidence="2">
    <location>
        <begin position="232"/>
        <end position="255"/>
    </location>
</feature>
<feature type="signal peptide" evidence="3">
    <location>
        <begin position="1"/>
        <end position="16"/>
    </location>
</feature>
<gene>
    <name evidence="5" type="ORF">COCON_G00118930</name>
</gene>
<dbReference type="InterPro" id="IPR001283">
    <property type="entry name" value="CRISP-related"/>
</dbReference>
<accession>A0A9Q1DGQ4</accession>